<dbReference type="Proteomes" id="UP000031408">
    <property type="component" value="Unassembled WGS sequence"/>
</dbReference>
<dbReference type="STRING" id="1349421.OI18_11675"/>
<dbReference type="PANTHER" id="PTHR48101">
    <property type="entry name" value="METHYLMALONYL-COA MUTASE, MITOCHONDRIAL-RELATED"/>
    <property type="match status" value="1"/>
</dbReference>
<dbReference type="Pfam" id="PF01642">
    <property type="entry name" value="MM_CoA_mutase"/>
    <property type="match status" value="1"/>
</dbReference>
<feature type="domain" description="Methylmalonyl-CoA mutase alpha/beta chain catalytic" evidence="2">
    <location>
        <begin position="8"/>
        <end position="519"/>
    </location>
</feature>
<dbReference type="InterPro" id="IPR006099">
    <property type="entry name" value="MeMalonylCoA_mutase_a/b_cat"/>
</dbReference>
<dbReference type="Gene3D" id="3.20.20.240">
    <property type="entry name" value="Methylmalonyl-CoA mutase"/>
    <property type="match status" value="1"/>
</dbReference>
<evidence type="ECO:0000313" key="4">
    <source>
        <dbReference type="Proteomes" id="UP000031408"/>
    </source>
</evidence>
<dbReference type="OrthoDB" id="9762378at2"/>
<evidence type="ECO:0000259" key="2">
    <source>
        <dbReference type="Pfam" id="PF01642"/>
    </source>
</evidence>
<name>A0A0C1IJB5_9BACT</name>
<dbReference type="PANTHER" id="PTHR48101:SF1">
    <property type="entry name" value="METHYLMALONYL-COA MUTASE, LARGE SUBUNIT"/>
    <property type="match status" value="1"/>
</dbReference>
<dbReference type="NCBIfam" id="TIGR00641">
    <property type="entry name" value="acid_CoA_mut_N"/>
    <property type="match status" value="1"/>
</dbReference>
<proteinExistence type="predicted"/>
<dbReference type="EMBL" id="JSVC01000013">
    <property type="protein sequence ID" value="KIC94290.1"/>
    <property type="molecule type" value="Genomic_DNA"/>
</dbReference>
<dbReference type="SUPFAM" id="SSF51703">
    <property type="entry name" value="Cobalamin (vitamin B12)-dependent enzymes"/>
    <property type="match status" value="1"/>
</dbReference>
<keyword evidence="1" id="KW-0413">Isomerase</keyword>
<dbReference type="AlphaFoldDB" id="A0A0C1IJB5"/>
<protein>
    <submittedName>
        <fullName evidence="3">Methylmalonyl-CoA mutase</fullName>
    </submittedName>
</protein>
<organism evidence="3 4">
    <name type="scientific">Flavihumibacter solisilvae</name>
    <dbReference type="NCBI Taxonomy" id="1349421"/>
    <lineage>
        <taxon>Bacteria</taxon>
        <taxon>Pseudomonadati</taxon>
        <taxon>Bacteroidota</taxon>
        <taxon>Chitinophagia</taxon>
        <taxon>Chitinophagales</taxon>
        <taxon>Chitinophagaceae</taxon>
        <taxon>Flavihumibacter</taxon>
    </lineage>
</organism>
<keyword evidence="4" id="KW-1185">Reference proteome</keyword>
<dbReference type="GO" id="GO:0004494">
    <property type="term" value="F:methylmalonyl-CoA mutase activity"/>
    <property type="evidence" value="ECO:0007669"/>
    <property type="project" value="InterPro"/>
</dbReference>
<dbReference type="InterPro" id="IPR006098">
    <property type="entry name" value="MMCoA_mutase_a_cat"/>
</dbReference>
<evidence type="ECO:0000256" key="1">
    <source>
        <dbReference type="ARBA" id="ARBA00023235"/>
    </source>
</evidence>
<reference evidence="3 4" key="1">
    <citation type="submission" date="2014-11" db="EMBL/GenBank/DDBJ databases">
        <title>Genome sequence of Flavihumibacter solisilvae 3-3.</title>
        <authorList>
            <person name="Zhou G."/>
            <person name="Li M."/>
            <person name="Wang G."/>
        </authorList>
    </citation>
    <scope>NUCLEOTIDE SEQUENCE [LARGE SCALE GENOMIC DNA]</scope>
    <source>
        <strain evidence="3 4">3-3</strain>
    </source>
</reference>
<dbReference type="GO" id="GO:0031419">
    <property type="term" value="F:cobalamin binding"/>
    <property type="evidence" value="ECO:0007669"/>
    <property type="project" value="InterPro"/>
</dbReference>
<gene>
    <name evidence="3" type="ORF">OI18_11675</name>
</gene>
<accession>A0A0C1IJB5</accession>
<comment type="caution">
    <text evidence="3">The sequence shown here is derived from an EMBL/GenBank/DDBJ whole genome shotgun (WGS) entry which is preliminary data.</text>
</comment>
<dbReference type="RefSeq" id="WP_039140044.1">
    <property type="nucleotide sequence ID" value="NZ_JSVC01000013.1"/>
</dbReference>
<dbReference type="InterPro" id="IPR016176">
    <property type="entry name" value="Cbl-dep_enz_cat"/>
</dbReference>
<evidence type="ECO:0000313" key="3">
    <source>
        <dbReference type="EMBL" id="KIC94290.1"/>
    </source>
</evidence>
<sequence>MPDKKILTDSEIEIKEIYRQEDLPGSLDTKEQPGQFPFTRGVQPDMYRGKPWTMRQYAGFSTAEESNKRYHYLLSQGVMGLSVAFDLPTQIGYDSDHPLAEGEVGKVGVSINSIEDMHALFQGIKLEDVSTSMTINATGFILLSLYVAMAKQQGADLKKISGTIQNDILKEYAARGTFIYPPKPSMRIVTDIFEWCSDNVPKWNTISISGYHIREAGSTAVQEVAFTLSNGRAYVQAALERGLDINVFGKRLSFFFNAHNNLFEEVAKFRAARRMWATIMKSLGATDPRAMMLRFHTQTGGSTLTAQQPLNNISRVTIQTIAAVLGGTQSLHTNGYDEALSLPTEEAARIALRTQQITAFESGIADTVDPLAGSYFVEALTAELEQHAWDLIAKIEAMGGSVSALEEGFIQEEIARSAYDYQRKIETGDKIIVGVNRFRVDQPDNIPVFRVDDSIRKVQTQKLEALRNNRDPAMVDQVLQSLNDKASSGENIMPAVIEAVEYKCTLGEIADELRSVFGEHR</sequence>